<dbReference type="SMART" id="SM00636">
    <property type="entry name" value="Glyco_18"/>
    <property type="match status" value="1"/>
</dbReference>
<evidence type="ECO:0000256" key="4">
    <source>
        <dbReference type="RuleBase" id="RU004453"/>
    </source>
</evidence>
<gene>
    <name evidence="6" type="ORF">JRO89_XS06G0116300</name>
</gene>
<dbReference type="PANTHER" id="PTHR11177">
    <property type="entry name" value="CHITINASE"/>
    <property type="match status" value="1"/>
</dbReference>
<dbReference type="InterPro" id="IPR011583">
    <property type="entry name" value="Chitinase_II/V-like_cat"/>
</dbReference>
<keyword evidence="1 3" id="KW-0378">Hydrolase</keyword>
<dbReference type="InterPro" id="IPR001223">
    <property type="entry name" value="Glyco_hydro18_cat"/>
</dbReference>
<dbReference type="InterPro" id="IPR050314">
    <property type="entry name" value="Glycosyl_Hydrlase_18"/>
</dbReference>
<comment type="similarity">
    <text evidence="4">Belongs to the glycosyl hydrolase 18 family.</text>
</comment>
<dbReference type="InterPro" id="IPR001579">
    <property type="entry name" value="Glyco_hydro_18_chit_AS"/>
</dbReference>
<sequence length="216" mass="24652">MHQLIKYQLSITQFDDQWMSNFTATLHDDAKNNPRPAKAFLSIGGGLSSSYTLSNMAKTTQNRSTFVSSTSQVARKYSFDGLDLDWEFPKNEQEMSNLALLFKQWRAAVEFESELYGKPRLLLSAAVYFSPEFFLSDVPRIYPGVAIRSYVDFVNQMCYDYHGSWDTSVTGEHALFSGKVFGIENSDTHGSGFSETQDFRFWSFGIIDAIRKERIC</sequence>
<dbReference type="PROSITE" id="PS01095">
    <property type="entry name" value="GH18_1"/>
    <property type="match status" value="1"/>
</dbReference>
<dbReference type="Proteomes" id="UP000827721">
    <property type="component" value="Unassembled WGS sequence"/>
</dbReference>
<dbReference type="Gene3D" id="3.20.20.80">
    <property type="entry name" value="Glycosidases"/>
    <property type="match status" value="1"/>
</dbReference>
<evidence type="ECO:0000256" key="1">
    <source>
        <dbReference type="ARBA" id="ARBA00022801"/>
    </source>
</evidence>
<protein>
    <recommendedName>
        <fullName evidence="5">GH18 domain-containing protein</fullName>
    </recommendedName>
</protein>
<organism evidence="6 7">
    <name type="scientific">Xanthoceras sorbifolium</name>
    <dbReference type="NCBI Taxonomy" id="99658"/>
    <lineage>
        <taxon>Eukaryota</taxon>
        <taxon>Viridiplantae</taxon>
        <taxon>Streptophyta</taxon>
        <taxon>Embryophyta</taxon>
        <taxon>Tracheophyta</taxon>
        <taxon>Spermatophyta</taxon>
        <taxon>Magnoliopsida</taxon>
        <taxon>eudicotyledons</taxon>
        <taxon>Gunneridae</taxon>
        <taxon>Pentapetalae</taxon>
        <taxon>rosids</taxon>
        <taxon>malvids</taxon>
        <taxon>Sapindales</taxon>
        <taxon>Sapindaceae</taxon>
        <taxon>Xanthoceroideae</taxon>
        <taxon>Xanthoceras</taxon>
    </lineage>
</organism>
<evidence type="ECO:0000313" key="6">
    <source>
        <dbReference type="EMBL" id="KAH7569166.1"/>
    </source>
</evidence>
<feature type="domain" description="GH18" evidence="5">
    <location>
        <begin position="1"/>
        <end position="216"/>
    </location>
</feature>
<evidence type="ECO:0000256" key="2">
    <source>
        <dbReference type="ARBA" id="ARBA00023295"/>
    </source>
</evidence>
<evidence type="ECO:0000256" key="3">
    <source>
        <dbReference type="RuleBase" id="RU000489"/>
    </source>
</evidence>
<accession>A0ABQ8HXT0</accession>
<name>A0ABQ8HXT0_9ROSI</name>
<dbReference type="EMBL" id="JAFEMO010000006">
    <property type="protein sequence ID" value="KAH7569166.1"/>
    <property type="molecule type" value="Genomic_DNA"/>
</dbReference>
<reference evidence="6 7" key="1">
    <citation type="submission" date="2021-02" db="EMBL/GenBank/DDBJ databases">
        <title>Plant Genome Project.</title>
        <authorList>
            <person name="Zhang R.-G."/>
        </authorList>
    </citation>
    <scope>NUCLEOTIDE SEQUENCE [LARGE SCALE GENOMIC DNA]</scope>
    <source>
        <tissue evidence="6">Leaves</tissue>
    </source>
</reference>
<dbReference type="Pfam" id="PF00704">
    <property type="entry name" value="Glyco_hydro_18"/>
    <property type="match status" value="1"/>
</dbReference>
<dbReference type="InterPro" id="IPR017853">
    <property type="entry name" value="GH"/>
</dbReference>
<dbReference type="PANTHER" id="PTHR11177:SF368">
    <property type="entry name" value="GH18 DOMAIN-CONTAINING PROTEIN"/>
    <property type="match status" value="1"/>
</dbReference>
<keyword evidence="2 3" id="KW-0326">Glycosidase</keyword>
<evidence type="ECO:0000259" key="5">
    <source>
        <dbReference type="PROSITE" id="PS51910"/>
    </source>
</evidence>
<keyword evidence="7" id="KW-1185">Reference proteome</keyword>
<evidence type="ECO:0000313" key="7">
    <source>
        <dbReference type="Proteomes" id="UP000827721"/>
    </source>
</evidence>
<dbReference type="SUPFAM" id="SSF51445">
    <property type="entry name" value="(Trans)glycosidases"/>
    <property type="match status" value="1"/>
</dbReference>
<proteinExistence type="inferred from homology"/>
<dbReference type="PROSITE" id="PS51910">
    <property type="entry name" value="GH18_2"/>
    <property type="match status" value="1"/>
</dbReference>
<comment type="caution">
    <text evidence="6">The sequence shown here is derived from an EMBL/GenBank/DDBJ whole genome shotgun (WGS) entry which is preliminary data.</text>
</comment>